<dbReference type="Proteomes" id="UP000464884">
    <property type="component" value="Chromosome"/>
</dbReference>
<dbReference type="AlphaFoldDB" id="A0A0G9MCW8"/>
<organism evidence="1 2">
    <name type="scientific">Bifidobacterium adolescentis</name>
    <dbReference type="NCBI Taxonomy" id="1680"/>
    <lineage>
        <taxon>Bacteria</taxon>
        <taxon>Bacillati</taxon>
        <taxon>Actinomycetota</taxon>
        <taxon>Actinomycetes</taxon>
        <taxon>Bifidobacteriales</taxon>
        <taxon>Bifidobacteriaceae</taxon>
        <taxon>Bifidobacterium</taxon>
    </lineage>
</organism>
<name>A0A0G9MCW8_BIFAD</name>
<sequence length="105" mass="12089">MTKAEYPVAEQQSREPPLTTELPAFVMREPWLDLKMRMWLTMLMVDTPTAIGFAFTWLWFSGSILMVSALSGRIFPVFDTPMERWISNGSVLHCALRVARLRVLV</sequence>
<dbReference type="EMBL" id="CP047129">
    <property type="protein sequence ID" value="QHB63542.1"/>
    <property type="molecule type" value="Genomic_DNA"/>
</dbReference>
<gene>
    <name evidence="1" type="ORF">F3K97_10195</name>
</gene>
<accession>A0A0G9MCW8</accession>
<evidence type="ECO:0000313" key="1">
    <source>
        <dbReference type="EMBL" id="QHB63542.1"/>
    </source>
</evidence>
<evidence type="ECO:0000313" key="2">
    <source>
        <dbReference type="Proteomes" id="UP000464884"/>
    </source>
</evidence>
<reference evidence="1 2" key="1">
    <citation type="submission" date="2019-12" db="EMBL/GenBank/DDBJ databases">
        <title>Draft Genome Sequence of Bifidobacterium adolescentis ZJ2.</title>
        <authorList>
            <person name="Jin Z."/>
        </authorList>
    </citation>
    <scope>NUCLEOTIDE SEQUENCE [LARGE SCALE GENOMIC DNA]</scope>
    <source>
        <strain evidence="1 2">ZJ2</strain>
    </source>
</reference>
<protein>
    <submittedName>
        <fullName evidence="1">Uncharacterized protein</fullName>
    </submittedName>
</protein>
<dbReference type="RefSeq" id="WP_039776055.1">
    <property type="nucleotide sequence ID" value="NZ_AP031418.1"/>
</dbReference>
<proteinExistence type="predicted"/>